<proteinExistence type="predicted"/>
<evidence type="ECO:0000313" key="2">
    <source>
        <dbReference type="Proteomes" id="UP000574390"/>
    </source>
</evidence>
<protein>
    <submittedName>
        <fullName evidence="1">Uncharacterized protein</fullName>
    </submittedName>
</protein>
<sequence length="366" mass="41093">MRTAFVYVRWLHLPTARVSVLPITMLFPAHVEALRCSMVERVWKESTVVGPLPELMCDIMAYMPKPALTLHCPMEEIIIQEMPGFFFIDDGIVYGVFNRFWLISLVQMSPPAQPIPLVRYTGSSSCYYNATYHYDAETSHFYILHDDGGRSQNCSTVSGTASLIDYDVKASEVHKTLTFPNLFGPGHFPRSMAVIGSSIFLGLEWGHNSGDTTRCVEVLRADSSGEVSAVWRISDKNIKLLGLHPVSASPLMLDIIYSEGSTCHSARLELRRLAAPIVANEGPRSQIPMSPNAVLFGGGLVMVRNTPSISIFDSRLRPVWVDLRLPEDPTCLSIQMDRYGGIYFLIERRIEGYPRYRVLSAFPYFN</sequence>
<accession>A0A7J6PV48</accession>
<dbReference type="Proteomes" id="UP000574390">
    <property type="component" value="Unassembled WGS sequence"/>
</dbReference>
<reference evidence="1 2" key="1">
    <citation type="submission" date="2020-04" db="EMBL/GenBank/DDBJ databases">
        <title>Perkinsus olseni comparative genomics.</title>
        <authorList>
            <person name="Bogema D.R."/>
        </authorList>
    </citation>
    <scope>NUCLEOTIDE SEQUENCE [LARGE SCALE GENOMIC DNA]</scope>
    <source>
        <strain evidence="1">ATCC PRA-205</strain>
    </source>
</reference>
<gene>
    <name evidence="1" type="ORF">FOZ62_009300</name>
</gene>
<name>A0A7J6PV48_PEROL</name>
<comment type="caution">
    <text evidence="1">The sequence shown here is derived from an EMBL/GenBank/DDBJ whole genome shotgun (WGS) entry which is preliminary data.</text>
</comment>
<evidence type="ECO:0000313" key="1">
    <source>
        <dbReference type="EMBL" id="KAF4700049.1"/>
    </source>
</evidence>
<dbReference type="AlphaFoldDB" id="A0A7J6PV48"/>
<dbReference type="EMBL" id="JABANM010034187">
    <property type="protein sequence ID" value="KAF4700049.1"/>
    <property type="molecule type" value="Genomic_DNA"/>
</dbReference>
<organism evidence="1 2">
    <name type="scientific">Perkinsus olseni</name>
    <name type="common">Perkinsus atlanticus</name>
    <dbReference type="NCBI Taxonomy" id="32597"/>
    <lineage>
        <taxon>Eukaryota</taxon>
        <taxon>Sar</taxon>
        <taxon>Alveolata</taxon>
        <taxon>Perkinsozoa</taxon>
        <taxon>Perkinsea</taxon>
        <taxon>Perkinsida</taxon>
        <taxon>Perkinsidae</taxon>
        <taxon>Perkinsus</taxon>
    </lineage>
</organism>